<feature type="chain" id="PRO_5025533024" evidence="1">
    <location>
        <begin position="22"/>
        <end position="421"/>
    </location>
</feature>
<accession>A0A6A5SPW2</accession>
<organism evidence="3 4">
    <name type="scientific">Clathrospora elynae</name>
    <dbReference type="NCBI Taxonomy" id="706981"/>
    <lineage>
        <taxon>Eukaryota</taxon>
        <taxon>Fungi</taxon>
        <taxon>Dikarya</taxon>
        <taxon>Ascomycota</taxon>
        <taxon>Pezizomycotina</taxon>
        <taxon>Dothideomycetes</taxon>
        <taxon>Pleosporomycetidae</taxon>
        <taxon>Pleosporales</taxon>
        <taxon>Diademaceae</taxon>
        <taxon>Clathrospora</taxon>
    </lineage>
</organism>
<dbReference type="SUPFAM" id="SSF82199">
    <property type="entry name" value="SET domain"/>
    <property type="match status" value="1"/>
</dbReference>
<dbReference type="EMBL" id="ML976042">
    <property type="protein sequence ID" value="KAF1941812.1"/>
    <property type="molecule type" value="Genomic_DNA"/>
</dbReference>
<keyword evidence="4" id="KW-1185">Reference proteome</keyword>
<dbReference type="InterPro" id="IPR053185">
    <property type="entry name" value="SET_domain_protein"/>
</dbReference>
<evidence type="ECO:0000313" key="4">
    <source>
        <dbReference type="Proteomes" id="UP000800038"/>
    </source>
</evidence>
<feature type="domain" description="SET" evidence="2">
    <location>
        <begin position="136"/>
        <end position="283"/>
    </location>
</feature>
<feature type="signal peptide" evidence="1">
    <location>
        <begin position="1"/>
        <end position="21"/>
    </location>
</feature>
<dbReference type="InterPro" id="IPR046341">
    <property type="entry name" value="SET_dom_sf"/>
</dbReference>
<evidence type="ECO:0000256" key="1">
    <source>
        <dbReference type="SAM" id="SignalP"/>
    </source>
</evidence>
<evidence type="ECO:0000259" key="2">
    <source>
        <dbReference type="PROSITE" id="PS50280"/>
    </source>
</evidence>
<dbReference type="Gene3D" id="2.170.270.10">
    <property type="entry name" value="SET domain"/>
    <property type="match status" value="1"/>
</dbReference>
<dbReference type="SMART" id="SM00317">
    <property type="entry name" value="SET"/>
    <property type="match status" value="1"/>
</dbReference>
<sequence>MMFTQLRYISLLIAQFTLVTSTEILDRQCWHEYPFRTIELRSSLDGTQDYATSIQIFASHDVKDNKEKEHTPWTHPPICTEKLPSINDKLCIYTSTTFSSGRGISLFTTPALAAQFAALPAFQDPSALSSQSVNTQKNTYSISPIPGKGLGMLASKPLRFGDRVMAHTPAFIAYLESELSTAEREAWWRQAVEALPEEIKEKFLGLSFVYGDERVRVQDIVKANTFAVEIGGVSHLAVFPETSRVNHACGPNAQYIIDTEILTHYIHVTRPIAQGEEITISYTSPLYPTEIRNKHLEQGFHFTCTCPRCTSPSSSQTLDQIESFQNHLNDWSDTSPASPQMAENLLHLHRTEGLEGFMDISYGFAALAYNAVGDAEAAKQYAEKAREAVLMKDGAWADNLRIWEEMLGEGVEGHWSWRRRV</sequence>
<dbReference type="OrthoDB" id="265717at2759"/>
<name>A0A6A5SPW2_9PLEO</name>
<dbReference type="Proteomes" id="UP000800038">
    <property type="component" value="Unassembled WGS sequence"/>
</dbReference>
<dbReference type="CDD" id="cd20071">
    <property type="entry name" value="SET_SMYD"/>
    <property type="match status" value="1"/>
</dbReference>
<dbReference type="PANTHER" id="PTHR47332:SF6">
    <property type="entry name" value="SET DOMAIN-CONTAINING PROTEIN"/>
    <property type="match status" value="1"/>
</dbReference>
<proteinExistence type="predicted"/>
<keyword evidence="1" id="KW-0732">Signal</keyword>
<gene>
    <name evidence="3" type="ORF">EJ02DRAFT_403722</name>
</gene>
<dbReference type="Gene3D" id="1.10.220.160">
    <property type="match status" value="1"/>
</dbReference>
<dbReference type="PROSITE" id="PS50280">
    <property type="entry name" value="SET"/>
    <property type="match status" value="1"/>
</dbReference>
<protein>
    <submittedName>
        <fullName evidence="3">SET domain-containing protein</fullName>
    </submittedName>
</protein>
<reference evidence="3" key="1">
    <citation type="journal article" date="2020" name="Stud. Mycol.">
        <title>101 Dothideomycetes genomes: a test case for predicting lifestyles and emergence of pathogens.</title>
        <authorList>
            <person name="Haridas S."/>
            <person name="Albert R."/>
            <person name="Binder M."/>
            <person name="Bloem J."/>
            <person name="Labutti K."/>
            <person name="Salamov A."/>
            <person name="Andreopoulos B."/>
            <person name="Baker S."/>
            <person name="Barry K."/>
            <person name="Bills G."/>
            <person name="Bluhm B."/>
            <person name="Cannon C."/>
            <person name="Castanera R."/>
            <person name="Culley D."/>
            <person name="Daum C."/>
            <person name="Ezra D."/>
            <person name="Gonzalez J."/>
            <person name="Henrissat B."/>
            <person name="Kuo A."/>
            <person name="Liang C."/>
            <person name="Lipzen A."/>
            <person name="Lutzoni F."/>
            <person name="Magnuson J."/>
            <person name="Mondo S."/>
            <person name="Nolan M."/>
            <person name="Ohm R."/>
            <person name="Pangilinan J."/>
            <person name="Park H.-J."/>
            <person name="Ramirez L."/>
            <person name="Alfaro M."/>
            <person name="Sun H."/>
            <person name="Tritt A."/>
            <person name="Yoshinaga Y."/>
            <person name="Zwiers L.-H."/>
            <person name="Turgeon B."/>
            <person name="Goodwin S."/>
            <person name="Spatafora J."/>
            <person name="Crous P."/>
            <person name="Grigoriev I."/>
        </authorList>
    </citation>
    <scope>NUCLEOTIDE SEQUENCE</scope>
    <source>
        <strain evidence="3">CBS 161.51</strain>
    </source>
</reference>
<dbReference type="AlphaFoldDB" id="A0A6A5SPW2"/>
<dbReference type="InterPro" id="IPR001214">
    <property type="entry name" value="SET_dom"/>
</dbReference>
<dbReference type="PANTHER" id="PTHR47332">
    <property type="entry name" value="SET DOMAIN-CONTAINING PROTEIN 5"/>
    <property type="match status" value="1"/>
</dbReference>
<dbReference type="Pfam" id="PF00856">
    <property type="entry name" value="SET"/>
    <property type="match status" value="1"/>
</dbReference>
<evidence type="ECO:0000313" key="3">
    <source>
        <dbReference type="EMBL" id="KAF1941812.1"/>
    </source>
</evidence>